<dbReference type="AlphaFoldDB" id="A0A9Q3J0H7"/>
<evidence type="ECO:0000313" key="2">
    <source>
        <dbReference type="EMBL" id="MBW0553216.1"/>
    </source>
</evidence>
<name>A0A9Q3J0H7_9BASI</name>
<feature type="compositionally biased region" description="Polar residues" evidence="1">
    <location>
        <begin position="91"/>
        <end position="102"/>
    </location>
</feature>
<organism evidence="2 3">
    <name type="scientific">Austropuccinia psidii MF-1</name>
    <dbReference type="NCBI Taxonomy" id="1389203"/>
    <lineage>
        <taxon>Eukaryota</taxon>
        <taxon>Fungi</taxon>
        <taxon>Dikarya</taxon>
        <taxon>Basidiomycota</taxon>
        <taxon>Pucciniomycotina</taxon>
        <taxon>Pucciniomycetes</taxon>
        <taxon>Pucciniales</taxon>
        <taxon>Sphaerophragmiaceae</taxon>
        <taxon>Austropuccinia</taxon>
    </lineage>
</organism>
<reference evidence="2" key="1">
    <citation type="submission" date="2021-03" db="EMBL/GenBank/DDBJ databases">
        <title>Draft genome sequence of rust myrtle Austropuccinia psidii MF-1, a brazilian biotype.</title>
        <authorList>
            <person name="Quecine M.C."/>
            <person name="Pachon D.M.R."/>
            <person name="Bonatelli M.L."/>
            <person name="Correr F.H."/>
            <person name="Franceschini L.M."/>
            <person name="Leite T.F."/>
            <person name="Margarido G.R.A."/>
            <person name="Almeida C.A."/>
            <person name="Ferrarezi J.A."/>
            <person name="Labate C.A."/>
        </authorList>
    </citation>
    <scope>NUCLEOTIDE SEQUENCE</scope>
    <source>
        <strain evidence="2">MF-1</strain>
    </source>
</reference>
<gene>
    <name evidence="2" type="ORF">O181_092931</name>
</gene>
<feature type="compositionally biased region" description="Polar residues" evidence="1">
    <location>
        <begin position="44"/>
        <end position="56"/>
    </location>
</feature>
<feature type="compositionally biased region" description="Polar residues" evidence="1">
    <location>
        <begin position="72"/>
        <end position="82"/>
    </location>
</feature>
<feature type="region of interest" description="Disordered" evidence="1">
    <location>
        <begin position="1"/>
        <end position="116"/>
    </location>
</feature>
<evidence type="ECO:0000313" key="3">
    <source>
        <dbReference type="Proteomes" id="UP000765509"/>
    </source>
</evidence>
<dbReference type="EMBL" id="AVOT02059553">
    <property type="protein sequence ID" value="MBW0553216.1"/>
    <property type="molecule type" value="Genomic_DNA"/>
</dbReference>
<keyword evidence="3" id="KW-1185">Reference proteome</keyword>
<sequence length="134" mass="14040">MNPYNISLPASVTDSSDDYKAAPEGIHQSITPTPPPQTTSSIHKSSSQKVAGTPISSPKVGGSSIVPPITSGAINQTQSPSSRVAYPPSPSNTSLQEKSSSPKVPGPANRASNYKPIEASSNKTICYVFLKWSR</sequence>
<accession>A0A9Q3J0H7</accession>
<dbReference type="Proteomes" id="UP000765509">
    <property type="component" value="Unassembled WGS sequence"/>
</dbReference>
<comment type="caution">
    <text evidence="2">The sequence shown here is derived from an EMBL/GenBank/DDBJ whole genome shotgun (WGS) entry which is preliminary data.</text>
</comment>
<protein>
    <submittedName>
        <fullName evidence="2">Uncharacterized protein</fullName>
    </submittedName>
</protein>
<feature type="compositionally biased region" description="Polar residues" evidence="1">
    <location>
        <begin position="1"/>
        <end position="14"/>
    </location>
</feature>
<proteinExistence type="predicted"/>
<evidence type="ECO:0000256" key="1">
    <source>
        <dbReference type="SAM" id="MobiDB-lite"/>
    </source>
</evidence>